<keyword evidence="1" id="KW-1133">Transmembrane helix</keyword>
<sequence length="290" mass="31976">MAYRLTYSLSEEDLASKDLSSGDILDVFSRNSSWIWVEEENYVNNVPNAPGNEQRAFRKTFINNDISKIPVSTTIVLTVDNYFALYVNGILLHAVNATDSWQEAFAFTVPISGARTVYALRAINTLGDTGAPSSYAGFRAAVRIKYNDGSSQIFQTGMDQTWLGNKLFGEGWEQPGYDDRDWKAAKVLDDRFKTSIWAQTSDPTPKKILVASDIPALPPTSTVVVWKEVSTDTSQNSLNSTSTSQSRAVGSHTDITKAQLAGSLIGAILIASILSAMVTFLFTRRRYKTN</sequence>
<keyword evidence="1" id="KW-0472">Membrane</keyword>
<evidence type="ECO:0000313" key="3">
    <source>
        <dbReference type="Proteomes" id="UP000521943"/>
    </source>
</evidence>
<dbReference type="EMBL" id="JACGCI010000055">
    <property type="protein sequence ID" value="KAF6750651.1"/>
    <property type="molecule type" value="Genomic_DNA"/>
</dbReference>
<protein>
    <submittedName>
        <fullName evidence="2">Uncharacterized protein</fullName>
    </submittedName>
</protein>
<dbReference type="Gene3D" id="2.60.120.260">
    <property type="entry name" value="Galactose-binding domain-like"/>
    <property type="match status" value="1"/>
</dbReference>
<dbReference type="Proteomes" id="UP000521943">
    <property type="component" value="Unassembled WGS sequence"/>
</dbReference>
<feature type="transmembrane region" description="Helical" evidence="1">
    <location>
        <begin position="260"/>
        <end position="282"/>
    </location>
</feature>
<organism evidence="2 3">
    <name type="scientific">Ephemerocybe angulata</name>
    <dbReference type="NCBI Taxonomy" id="980116"/>
    <lineage>
        <taxon>Eukaryota</taxon>
        <taxon>Fungi</taxon>
        <taxon>Dikarya</taxon>
        <taxon>Basidiomycota</taxon>
        <taxon>Agaricomycotina</taxon>
        <taxon>Agaricomycetes</taxon>
        <taxon>Agaricomycetidae</taxon>
        <taxon>Agaricales</taxon>
        <taxon>Agaricineae</taxon>
        <taxon>Psathyrellaceae</taxon>
        <taxon>Ephemerocybe</taxon>
    </lineage>
</organism>
<dbReference type="AlphaFoldDB" id="A0A8H6M3B5"/>
<reference evidence="2 3" key="1">
    <citation type="submission" date="2020-07" db="EMBL/GenBank/DDBJ databases">
        <title>Comparative genomics of pyrophilous fungi reveals a link between fire events and developmental genes.</title>
        <authorList>
            <consortium name="DOE Joint Genome Institute"/>
            <person name="Steindorff A.S."/>
            <person name="Carver A."/>
            <person name="Calhoun S."/>
            <person name="Stillman K."/>
            <person name="Liu H."/>
            <person name="Lipzen A."/>
            <person name="Pangilinan J."/>
            <person name="Labutti K."/>
            <person name="Bruns T.D."/>
            <person name="Grigoriev I.V."/>
        </authorList>
    </citation>
    <scope>NUCLEOTIDE SEQUENCE [LARGE SCALE GENOMIC DNA]</scope>
    <source>
        <strain evidence="2 3">CBS 144469</strain>
    </source>
</reference>
<evidence type="ECO:0000313" key="2">
    <source>
        <dbReference type="EMBL" id="KAF6750651.1"/>
    </source>
</evidence>
<evidence type="ECO:0000256" key="1">
    <source>
        <dbReference type="SAM" id="Phobius"/>
    </source>
</evidence>
<accession>A0A8H6M3B5</accession>
<keyword evidence="3" id="KW-1185">Reference proteome</keyword>
<proteinExistence type="predicted"/>
<comment type="caution">
    <text evidence="2">The sequence shown here is derived from an EMBL/GenBank/DDBJ whole genome shotgun (WGS) entry which is preliminary data.</text>
</comment>
<name>A0A8H6M3B5_9AGAR</name>
<gene>
    <name evidence="2" type="ORF">DFP72DRAFT_909726</name>
</gene>
<dbReference type="OrthoDB" id="3062325at2759"/>
<keyword evidence="1" id="KW-0812">Transmembrane</keyword>